<dbReference type="EMBL" id="KZ772807">
    <property type="protein sequence ID" value="PTQ29727.1"/>
    <property type="molecule type" value="Genomic_DNA"/>
</dbReference>
<protein>
    <recommendedName>
        <fullName evidence="3">DUF4219 domain-containing protein</fullName>
    </recommendedName>
</protein>
<evidence type="ECO:0000313" key="1">
    <source>
        <dbReference type="EMBL" id="PTQ29727.1"/>
    </source>
</evidence>
<sequence length="257" mass="29687">MMFAGDSCKLVEESNYHVWRLSMRSMFKQFDLWKLVKLKNTTHAAITMSVSDDLEYLVSENDDTADVWQVLERNFQWGDQGQILLLSQQLHSLKMMEGALITQYIQKAKELKNKLLSMKEAISNKTMASIVVNGVTHLKRSYSRNKEALDLMKLEKGDIVIEAGGEQYKLRDVGMLTICTACQTGKQSRERFFTSSPNKASEQLQLIHTDPVVSLLCPSLSRSRYFEAFIDYYLEMRIFESLAHVHIPKKERRKMDS</sequence>
<organism evidence="1 2">
    <name type="scientific">Marchantia polymorpha</name>
    <name type="common">Common liverwort</name>
    <name type="synonym">Marchantia aquatica</name>
    <dbReference type="NCBI Taxonomy" id="3197"/>
    <lineage>
        <taxon>Eukaryota</taxon>
        <taxon>Viridiplantae</taxon>
        <taxon>Streptophyta</taxon>
        <taxon>Embryophyta</taxon>
        <taxon>Marchantiophyta</taxon>
        <taxon>Marchantiopsida</taxon>
        <taxon>Marchantiidae</taxon>
        <taxon>Marchantiales</taxon>
        <taxon>Marchantiaceae</taxon>
        <taxon>Marchantia</taxon>
    </lineage>
</organism>
<dbReference type="Proteomes" id="UP000244005">
    <property type="component" value="Unassembled WGS sequence"/>
</dbReference>
<gene>
    <name evidence="1" type="ORF">MARPO_0135s0013</name>
</gene>
<keyword evidence="2" id="KW-1185">Reference proteome</keyword>
<dbReference type="OrthoDB" id="1369490at2759"/>
<proteinExistence type="predicted"/>
<dbReference type="PANTHER" id="PTHR47481:SF14">
    <property type="entry name" value="RETROTRANSPOSON COPIA-LIKE N-TERMINAL DOMAIN-CONTAINING PROTEIN"/>
    <property type="match status" value="1"/>
</dbReference>
<evidence type="ECO:0008006" key="3">
    <source>
        <dbReference type="Google" id="ProtNLM"/>
    </source>
</evidence>
<accession>A0A2R6W7A0</accession>
<reference evidence="2" key="1">
    <citation type="journal article" date="2017" name="Cell">
        <title>Insights into land plant evolution garnered from the Marchantia polymorpha genome.</title>
        <authorList>
            <person name="Bowman J.L."/>
            <person name="Kohchi T."/>
            <person name="Yamato K.T."/>
            <person name="Jenkins J."/>
            <person name="Shu S."/>
            <person name="Ishizaki K."/>
            <person name="Yamaoka S."/>
            <person name="Nishihama R."/>
            <person name="Nakamura Y."/>
            <person name="Berger F."/>
            <person name="Adam C."/>
            <person name="Aki S.S."/>
            <person name="Althoff F."/>
            <person name="Araki T."/>
            <person name="Arteaga-Vazquez M.A."/>
            <person name="Balasubrmanian S."/>
            <person name="Barry K."/>
            <person name="Bauer D."/>
            <person name="Boehm C.R."/>
            <person name="Briginshaw L."/>
            <person name="Caballero-Perez J."/>
            <person name="Catarino B."/>
            <person name="Chen F."/>
            <person name="Chiyoda S."/>
            <person name="Chovatia M."/>
            <person name="Davies K.M."/>
            <person name="Delmans M."/>
            <person name="Demura T."/>
            <person name="Dierschke T."/>
            <person name="Dolan L."/>
            <person name="Dorantes-Acosta A.E."/>
            <person name="Eklund D.M."/>
            <person name="Florent S.N."/>
            <person name="Flores-Sandoval E."/>
            <person name="Fujiyama A."/>
            <person name="Fukuzawa H."/>
            <person name="Galik B."/>
            <person name="Grimanelli D."/>
            <person name="Grimwood J."/>
            <person name="Grossniklaus U."/>
            <person name="Hamada T."/>
            <person name="Haseloff J."/>
            <person name="Hetherington A.J."/>
            <person name="Higo A."/>
            <person name="Hirakawa Y."/>
            <person name="Hundley H.N."/>
            <person name="Ikeda Y."/>
            <person name="Inoue K."/>
            <person name="Inoue S.I."/>
            <person name="Ishida S."/>
            <person name="Jia Q."/>
            <person name="Kakita M."/>
            <person name="Kanazawa T."/>
            <person name="Kawai Y."/>
            <person name="Kawashima T."/>
            <person name="Kennedy M."/>
            <person name="Kinose K."/>
            <person name="Kinoshita T."/>
            <person name="Kohara Y."/>
            <person name="Koide E."/>
            <person name="Komatsu K."/>
            <person name="Kopischke S."/>
            <person name="Kubo M."/>
            <person name="Kyozuka J."/>
            <person name="Lagercrantz U."/>
            <person name="Lin S.S."/>
            <person name="Lindquist E."/>
            <person name="Lipzen A.M."/>
            <person name="Lu C.W."/>
            <person name="De Luna E."/>
            <person name="Martienssen R.A."/>
            <person name="Minamino N."/>
            <person name="Mizutani M."/>
            <person name="Mizutani M."/>
            <person name="Mochizuki N."/>
            <person name="Monte I."/>
            <person name="Mosher R."/>
            <person name="Nagasaki H."/>
            <person name="Nakagami H."/>
            <person name="Naramoto S."/>
            <person name="Nishitani K."/>
            <person name="Ohtani M."/>
            <person name="Okamoto T."/>
            <person name="Okumura M."/>
            <person name="Phillips J."/>
            <person name="Pollak B."/>
            <person name="Reinders A."/>
            <person name="Rovekamp M."/>
            <person name="Sano R."/>
            <person name="Sawa S."/>
            <person name="Schmid M.W."/>
            <person name="Shirakawa M."/>
            <person name="Solano R."/>
            <person name="Spunde A."/>
            <person name="Suetsugu N."/>
            <person name="Sugano S."/>
            <person name="Sugiyama A."/>
            <person name="Sun R."/>
            <person name="Suzuki Y."/>
            <person name="Takenaka M."/>
            <person name="Takezawa D."/>
            <person name="Tomogane H."/>
            <person name="Tsuzuki M."/>
            <person name="Ueda T."/>
            <person name="Umeda M."/>
            <person name="Ward J.M."/>
            <person name="Watanabe Y."/>
            <person name="Yazaki K."/>
            <person name="Yokoyama R."/>
            <person name="Yoshitake Y."/>
            <person name="Yotsui I."/>
            <person name="Zachgo S."/>
            <person name="Schmutz J."/>
        </authorList>
    </citation>
    <scope>NUCLEOTIDE SEQUENCE [LARGE SCALE GENOMIC DNA]</scope>
    <source>
        <strain evidence="2">Tak-1</strain>
    </source>
</reference>
<dbReference type="PANTHER" id="PTHR47481">
    <property type="match status" value="1"/>
</dbReference>
<dbReference type="Pfam" id="PF14223">
    <property type="entry name" value="Retrotran_gag_2"/>
    <property type="match status" value="1"/>
</dbReference>
<evidence type="ECO:0000313" key="2">
    <source>
        <dbReference type="Proteomes" id="UP000244005"/>
    </source>
</evidence>
<name>A0A2R6W7A0_MARPO</name>
<dbReference type="AlphaFoldDB" id="A0A2R6W7A0"/>